<reference evidence="1 2" key="1">
    <citation type="submission" date="2017-06" db="EMBL/GenBank/DDBJ databases">
        <title>Genome sequencing of cyanobaciteial culture collection at National Institute for Environmental Studies (NIES).</title>
        <authorList>
            <person name="Hirose Y."/>
            <person name="Shimura Y."/>
            <person name="Fujisawa T."/>
            <person name="Nakamura Y."/>
            <person name="Kawachi M."/>
        </authorList>
    </citation>
    <scope>NUCLEOTIDE SEQUENCE [LARGE SCALE GENOMIC DNA]</scope>
    <source>
        <strain evidence="1 2">NIES-267</strain>
    </source>
</reference>
<evidence type="ECO:0000313" key="1">
    <source>
        <dbReference type="EMBL" id="BAY84867.1"/>
    </source>
</evidence>
<accession>A0A1Z4LUD3</accession>
<name>A0A1Z4LUD3_9CYAN</name>
<protein>
    <submittedName>
        <fullName evidence="1">Uncharacterized protein</fullName>
    </submittedName>
</protein>
<dbReference type="AlphaFoldDB" id="A0A1Z4LUD3"/>
<evidence type="ECO:0000313" key="2">
    <source>
        <dbReference type="Proteomes" id="UP000218418"/>
    </source>
</evidence>
<dbReference type="EMBL" id="AP018227">
    <property type="protein sequence ID" value="BAY84867.1"/>
    <property type="molecule type" value="Genomic_DNA"/>
</dbReference>
<sequence>MQVFTLKQVLCNLYINLSKDFFTRSKGITFSGSIEECLVIAEISNKLC</sequence>
<organism evidence="1 2">
    <name type="scientific">Calothrix parasitica NIES-267</name>
    <dbReference type="NCBI Taxonomy" id="1973488"/>
    <lineage>
        <taxon>Bacteria</taxon>
        <taxon>Bacillati</taxon>
        <taxon>Cyanobacteriota</taxon>
        <taxon>Cyanophyceae</taxon>
        <taxon>Nostocales</taxon>
        <taxon>Calotrichaceae</taxon>
        <taxon>Calothrix</taxon>
    </lineage>
</organism>
<keyword evidence="2" id="KW-1185">Reference proteome</keyword>
<dbReference type="Proteomes" id="UP000218418">
    <property type="component" value="Chromosome"/>
</dbReference>
<gene>
    <name evidence="1" type="ORF">NIES267_43650</name>
</gene>
<proteinExistence type="predicted"/>